<protein>
    <submittedName>
        <fullName evidence="2">Uncharacterized protein</fullName>
    </submittedName>
</protein>
<reference evidence="3" key="1">
    <citation type="journal article" date="2019" name="Int. J. Syst. Evol. Microbiol.">
        <title>The Global Catalogue of Microorganisms (GCM) 10K type strain sequencing project: providing services to taxonomists for standard genome sequencing and annotation.</title>
        <authorList>
            <consortium name="The Broad Institute Genomics Platform"/>
            <consortium name="The Broad Institute Genome Sequencing Center for Infectious Disease"/>
            <person name="Wu L."/>
            <person name="Ma J."/>
        </authorList>
    </citation>
    <scope>NUCLEOTIDE SEQUENCE [LARGE SCALE GENOMIC DNA]</scope>
    <source>
        <strain evidence="3">CGMCC 4.7319</strain>
    </source>
</reference>
<dbReference type="EMBL" id="BMNC01000021">
    <property type="protein sequence ID" value="GGN25002.1"/>
    <property type="molecule type" value="Genomic_DNA"/>
</dbReference>
<accession>A0ABQ2IU88</accession>
<dbReference type="Proteomes" id="UP000597656">
    <property type="component" value="Unassembled WGS sequence"/>
</dbReference>
<sequence length="71" mass="7915">MPLPITTRVLLLNEVIGHTSFRPYAHRAACHPKVRDIARVLKETLAADQSGVRHTPAYASDGRAANTLRRR</sequence>
<comment type="caution">
    <text evidence="2">The sequence shown here is derived from an EMBL/GenBank/DDBJ whole genome shotgun (WGS) entry which is preliminary data.</text>
</comment>
<evidence type="ECO:0000256" key="1">
    <source>
        <dbReference type="SAM" id="MobiDB-lite"/>
    </source>
</evidence>
<gene>
    <name evidence="2" type="ORF">GCM10011609_79030</name>
</gene>
<evidence type="ECO:0000313" key="2">
    <source>
        <dbReference type="EMBL" id="GGN25002.1"/>
    </source>
</evidence>
<evidence type="ECO:0000313" key="3">
    <source>
        <dbReference type="Proteomes" id="UP000597656"/>
    </source>
</evidence>
<proteinExistence type="predicted"/>
<name>A0ABQ2IU88_9PSEU</name>
<organism evidence="2 3">
    <name type="scientific">Lentzea pudingi</name>
    <dbReference type="NCBI Taxonomy" id="1789439"/>
    <lineage>
        <taxon>Bacteria</taxon>
        <taxon>Bacillati</taxon>
        <taxon>Actinomycetota</taxon>
        <taxon>Actinomycetes</taxon>
        <taxon>Pseudonocardiales</taxon>
        <taxon>Pseudonocardiaceae</taxon>
        <taxon>Lentzea</taxon>
    </lineage>
</organism>
<keyword evidence="3" id="KW-1185">Reference proteome</keyword>
<feature type="region of interest" description="Disordered" evidence="1">
    <location>
        <begin position="52"/>
        <end position="71"/>
    </location>
</feature>